<dbReference type="AlphaFoldDB" id="A0A1H3EZ49"/>
<dbReference type="InterPro" id="IPR053212">
    <property type="entry name" value="DHP_3-monooxygenase"/>
</dbReference>
<dbReference type="InterPro" id="IPR054707">
    <property type="entry name" value="DhpH_subs-bd"/>
</dbReference>
<dbReference type="Pfam" id="PF01494">
    <property type="entry name" value="FAD_binding_3"/>
    <property type="match status" value="1"/>
</dbReference>
<keyword evidence="3" id="KW-0503">Monooxygenase</keyword>
<dbReference type="SUPFAM" id="SSF54373">
    <property type="entry name" value="FAD-linked reductases, C-terminal domain"/>
    <property type="match status" value="1"/>
</dbReference>
<dbReference type="RefSeq" id="WP_244522411.1">
    <property type="nucleotide sequence ID" value="NZ_FNOT01000003.1"/>
</dbReference>
<keyword evidence="4" id="KW-1185">Reference proteome</keyword>
<dbReference type="STRING" id="1137993.SAMN05660209_01402"/>
<dbReference type="EMBL" id="FNOT01000003">
    <property type="protein sequence ID" value="SDX83164.1"/>
    <property type="molecule type" value="Genomic_DNA"/>
</dbReference>
<feature type="domain" description="FAD-binding" evidence="1">
    <location>
        <begin position="16"/>
        <end position="169"/>
    </location>
</feature>
<dbReference type="InterPro" id="IPR002938">
    <property type="entry name" value="FAD-bd"/>
</dbReference>
<dbReference type="Proteomes" id="UP000198921">
    <property type="component" value="Unassembled WGS sequence"/>
</dbReference>
<evidence type="ECO:0000313" key="4">
    <source>
        <dbReference type="Proteomes" id="UP000198921"/>
    </source>
</evidence>
<dbReference type="SUPFAM" id="SSF51905">
    <property type="entry name" value="FAD/NAD(P)-binding domain"/>
    <property type="match status" value="1"/>
</dbReference>
<evidence type="ECO:0000313" key="3">
    <source>
        <dbReference type="EMBL" id="SDX83164.1"/>
    </source>
</evidence>
<organism evidence="3 4">
    <name type="scientific">Geodermatophilus africanus</name>
    <dbReference type="NCBI Taxonomy" id="1137993"/>
    <lineage>
        <taxon>Bacteria</taxon>
        <taxon>Bacillati</taxon>
        <taxon>Actinomycetota</taxon>
        <taxon>Actinomycetes</taxon>
        <taxon>Geodermatophilales</taxon>
        <taxon>Geodermatophilaceae</taxon>
        <taxon>Geodermatophilus</taxon>
    </lineage>
</organism>
<dbReference type="PANTHER" id="PTHR47469">
    <property type="entry name" value="MONOOXYGENASE-LIKE"/>
    <property type="match status" value="1"/>
</dbReference>
<protein>
    <submittedName>
        <fullName evidence="3">2,6-dihydroxypyridine 3-monooxygenase</fullName>
    </submittedName>
</protein>
<dbReference type="GO" id="GO:0004497">
    <property type="term" value="F:monooxygenase activity"/>
    <property type="evidence" value="ECO:0007669"/>
    <property type="project" value="UniProtKB-KW"/>
</dbReference>
<keyword evidence="3" id="KW-0560">Oxidoreductase</keyword>
<dbReference type="GO" id="GO:0071949">
    <property type="term" value="F:FAD binding"/>
    <property type="evidence" value="ECO:0007669"/>
    <property type="project" value="InterPro"/>
</dbReference>
<sequence length="412" mass="44718">MTAGGTGRLPGRRPLRVAVLGGSLIGLTTALVFRDLGCDVDVYERSRSPLEGRGVGIVLHPATARYLLENRLLDLAAVSTSATYHRYLADDGSVLTEDARRHHFTGYNTLYGTLLRAFGRDRYHLDSEATGIAQTADEVRVTFADGRTVDCDLLVGADGVSSFTRRAVLPDVRQRYGGYVAWRGVVDERELSPATFAALDDSLTYYVRPGTHALTYPIPNYDGAVEPGRRLMNLVWYRNVPEGAPLDDLLTDRSGRRRDVSLPPGAVRDEHLAEFRATAREQLPPPLAEVAARSQAPFLQVMVDVDVPRMAFGRVALVGDAAFAVRPHAAAATAKGAEDVWALAAALVRSGGDVPEALRLWEPAQLDLGRALLARTRHLGEGAQFRSDWVPGDPSLTFGLRVPGDSADMPVQ</sequence>
<name>A0A1H3EZ49_9ACTN</name>
<gene>
    <name evidence="3" type="ORF">SAMN05660209_01402</name>
</gene>
<dbReference type="PRINTS" id="PR00420">
    <property type="entry name" value="RNGMNOXGNASE"/>
</dbReference>
<dbReference type="InterPro" id="IPR036188">
    <property type="entry name" value="FAD/NAD-bd_sf"/>
</dbReference>
<dbReference type="Gene3D" id="3.50.50.60">
    <property type="entry name" value="FAD/NAD(P)-binding domain"/>
    <property type="match status" value="2"/>
</dbReference>
<dbReference type="Pfam" id="PF22607">
    <property type="entry name" value="FAD_binding-like"/>
    <property type="match status" value="1"/>
</dbReference>
<dbReference type="NCBIfam" id="NF005566">
    <property type="entry name" value="PRK07236.1"/>
    <property type="match status" value="1"/>
</dbReference>
<evidence type="ECO:0000259" key="1">
    <source>
        <dbReference type="Pfam" id="PF01494"/>
    </source>
</evidence>
<feature type="domain" description="2,6-dihydroxypyridine 3-monooxygenase substrate binding" evidence="2">
    <location>
        <begin position="176"/>
        <end position="304"/>
    </location>
</feature>
<accession>A0A1H3EZ49</accession>
<reference evidence="4" key="1">
    <citation type="submission" date="2016-10" db="EMBL/GenBank/DDBJ databases">
        <authorList>
            <person name="Varghese N."/>
            <person name="Submissions S."/>
        </authorList>
    </citation>
    <scope>NUCLEOTIDE SEQUENCE [LARGE SCALE GENOMIC DNA]</scope>
    <source>
        <strain evidence="4">DSM 45422</strain>
    </source>
</reference>
<evidence type="ECO:0000259" key="2">
    <source>
        <dbReference type="Pfam" id="PF22607"/>
    </source>
</evidence>
<dbReference type="PANTHER" id="PTHR47469:SF2">
    <property type="entry name" value="OS06G0597600 PROTEIN"/>
    <property type="match status" value="1"/>
</dbReference>
<proteinExistence type="predicted"/>